<evidence type="ECO:0000256" key="1">
    <source>
        <dbReference type="ARBA" id="ARBA00005380"/>
    </source>
</evidence>
<keyword evidence="2 7" id="KW-0808">Transferase</keyword>
<feature type="domain" description="Carbohydrate kinase PfkB" evidence="9">
    <location>
        <begin position="7"/>
        <end position="293"/>
    </location>
</feature>
<evidence type="ECO:0000256" key="3">
    <source>
        <dbReference type="ARBA" id="ARBA00022741"/>
    </source>
</evidence>
<keyword evidence="3 7" id="KW-0547">Nucleotide-binding</keyword>
<dbReference type="PANTHER" id="PTHR46566">
    <property type="entry name" value="1-PHOSPHOFRUCTOKINASE-RELATED"/>
    <property type="match status" value="1"/>
</dbReference>
<dbReference type="SUPFAM" id="SSF53613">
    <property type="entry name" value="Ribokinase-like"/>
    <property type="match status" value="1"/>
</dbReference>
<dbReference type="PROSITE" id="PS00583">
    <property type="entry name" value="PFKB_KINASES_1"/>
    <property type="match status" value="1"/>
</dbReference>
<dbReference type="RefSeq" id="WP_158371962.1">
    <property type="nucleotide sequence ID" value="NZ_JAOQJU010000035.1"/>
</dbReference>
<evidence type="ECO:0000259" key="9">
    <source>
        <dbReference type="Pfam" id="PF00294"/>
    </source>
</evidence>
<dbReference type="Pfam" id="PF00294">
    <property type="entry name" value="PfkB"/>
    <property type="match status" value="1"/>
</dbReference>
<dbReference type="InterPro" id="IPR002173">
    <property type="entry name" value="Carboh/pur_kinase_PfkB_CS"/>
</dbReference>
<gene>
    <name evidence="10" type="primary">pfkB</name>
    <name evidence="10" type="ORF">OCV99_16365</name>
</gene>
<comment type="function">
    <text evidence="8">Catalyzes the ATP-dependent phosphorylation of fructose-l-phosphate to fructose-l,6-bisphosphate.</text>
</comment>
<evidence type="ECO:0000256" key="7">
    <source>
        <dbReference type="PIRNR" id="PIRNR000535"/>
    </source>
</evidence>
<evidence type="ECO:0000313" key="10">
    <source>
        <dbReference type="EMBL" id="MCU6688074.1"/>
    </source>
</evidence>
<keyword evidence="5 7" id="KW-0067">ATP-binding</keyword>
<evidence type="ECO:0000256" key="6">
    <source>
        <dbReference type="ARBA" id="ARBA00047745"/>
    </source>
</evidence>
<comment type="similarity">
    <text evidence="7">Belongs to the carbohydrate kinase PfkB family. LacC subfamily.</text>
</comment>
<dbReference type="EC" id="2.7.1.144" evidence="7"/>
<comment type="catalytic activity">
    <reaction evidence="6 8">
        <text>beta-D-fructose 1-phosphate + ATP = beta-D-fructose 1,6-bisphosphate + ADP + H(+)</text>
        <dbReference type="Rhea" id="RHEA:14213"/>
        <dbReference type="ChEBI" id="CHEBI:15378"/>
        <dbReference type="ChEBI" id="CHEBI:30616"/>
        <dbReference type="ChEBI" id="CHEBI:32966"/>
        <dbReference type="ChEBI" id="CHEBI:138881"/>
        <dbReference type="ChEBI" id="CHEBI:456216"/>
        <dbReference type="EC" id="2.7.1.56"/>
    </reaction>
</comment>
<organism evidence="10 11">
    <name type="scientific">Dorea acetigenes</name>
    <dbReference type="NCBI Taxonomy" id="2981787"/>
    <lineage>
        <taxon>Bacteria</taxon>
        <taxon>Bacillati</taxon>
        <taxon>Bacillota</taxon>
        <taxon>Clostridia</taxon>
        <taxon>Lachnospirales</taxon>
        <taxon>Lachnospiraceae</taxon>
        <taxon>Dorea</taxon>
    </lineage>
</organism>
<evidence type="ECO:0000313" key="11">
    <source>
        <dbReference type="Proteomes" id="UP001652431"/>
    </source>
</evidence>
<dbReference type="PIRSF" id="PIRSF000535">
    <property type="entry name" value="1PFK/6PFK/LacC"/>
    <property type="match status" value="1"/>
</dbReference>
<proteinExistence type="inferred from homology"/>
<keyword evidence="7" id="KW-0423">Lactose metabolism</keyword>
<dbReference type="InterPro" id="IPR022463">
    <property type="entry name" value="1-PFruKinase"/>
</dbReference>
<dbReference type="NCBIfam" id="TIGR03828">
    <property type="entry name" value="pfkB"/>
    <property type="match status" value="1"/>
</dbReference>
<comment type="similarity">
    <text evidence="1">Belongs to the carbohydrate kinase pfkB family.</text>
</comment>
<dbReference type="Gene3D" id="3.40.1190.20">
    <property type="match status" value="1"/>
</dbReference>
<dbReference type="NCBIfam" id="TIGR03168">
    <property type="entry name" value="1-PFK"/>
    <property type="match status" value="1"/>
</dbReference>
<accession>A0ABT2RRM9</accession>
<comment type="pathway">
    <text evidence="7">Carbohydrate metabolism; D-tagatose 6-phosphate degradation; D-glyceraldehyde 3-phosphate and glycerone phosphate from D-tagatose 6-phosphate: step 1/2.</text>
</comment>
<keyword evidence="11" id="KW-1185">Reference proteome</keyword>
<dbReference type="PANTHER" id="PTHR46566:SF2">
    <property type="entry name" value="ATP-DEPENDENT 6-PHOSPHOFRUCTOKINASE ISOZYME 2"/>
    <property type="match status" value="1"/>
</dbReference>
<name>A0ABT2RRM9_9FIRM</name>
<dbReference type="Proteomes" id="UP001652431">
    <property type="component" value="Unassembled WGS sequence"/>
</dbReference>
<dbReference type="InterPro" id="IPR029056">
    <property type="entry name" value="Ribokinase-like"/>
</dbReference>
<evidence type="ECO:0000256" key="4">
    <source>
        <dbReference type="ARBA" id="ARBA00022777"/>
    </source>
</evidence>
<dbReference type="GO" id="GO:0008662">
    <property type="term" value="F:1-phosphofructokinase activity"/>
    <property type="evidence" value="ECO:0007669"/>
    <property type="project" value="UniProtKB-EC"/>
</dbReference>
<evidence type="ECO:0000256" key="8">
    <source>
        <dbReference type="RuleBase" id="RU369061"/>
    </source>
</evidence>
<dbReference type="InterPro" id="IPR017583">
    <property type="entry name" value="Tagatose/fructose_Pkinase"/>
</dbReference>
<dbReference type="CDD" id="cd01164">
    <property type="entry name" value="FruK_PfkB_like"/>
    <property type="match status" value="1"/>
</dbReference>
<evidence type="ECO:0000256" key="2">
    <source>
        <dbReference type="ARBA" id="ARBA00022679"/>
    </source>
</evidence>
<dbReference type="PROSITE" id="PS00584">
    <property type="entry name" value="PFKB_KINASES_2"/>
    <property type="match status" value="1"/>
</dbReference>
<dbReference type="InterPro" id="IPR011611">
    <property type="entry name" value="PfkB_dom"/>
</dbReference>
<protein>
    <recommendedName>
        <fullName evidence="7">Tagatose-6-phosphate kinase</fullName>
        <ecNumber evidence="7">2.7.1.144</ecNumber>
    </recommendedName>
</protein>
<comment type="catalytic activity">
    <reaction evidence="7">
        <text>D-tagatofuranose 6-phosphate + ATP = D-tagatofuranose 1,6-bisphosphate + ADP + H(+)</text>
        <dbReference type="Rhea" id="RHEA:12420"/>
        <dbReference type="ChEBI" id="CHEBI:15378"/>
        <dbReference type="ChEBI" id="CHEBI:30616"/>
        <dbReference type="ChEBI" id="CHEBI:58694"/>
        <dbReference type="ChEBI" id="CHEBI:58695"/>
        <dbReference type="ChEBI" id="CHEBI:456216"/>
        <dbReference type="EC" id="2.7.1.144"/>
    </reaction>
</comment>
<sequence length="311" mass="33321">MIITVSMNPAIDKTVEIEALQPGGLNRIQKVEYDAGGKGINVSKTICELGGESIATGFLGGNAGKTIENVLNEKKIRNDFIWVEGETRTNTKVFEKSGAVTELNEPGPVITEGQIQELLEKLKGYAGENVLFILAGSIPAGVDKHIYEKIIRMVHEKGAKVLLDADGELFRNSLAAGPDIIKPNRVELEEYAGIDYRASDEELLGLARELRNKGIETVAVSMGKSGAMLVMPNGEVRCPALSVKAHSTVGAGDAMVAALAYSWDNRLSGEETIRLCMATSAGAVTTVGTKPPTKELIEELKKQVMIEKIGA</sequence>
<reference evidence="10 11" key="1">
    <citation type="journal article" date="2021" name="ISME Commun">
        <title>Automated analysis of genomic sequences facilitates high-throughput and comprehensive description of bacteria.</title>
        <authorList>
            <person name="Hitch T.C.A."/>
        </authorList>
    </citation>
    <scope>NUCLEOTIDE SEQUENCE [LARGE SCALE GENOMIC DNA]</scope>
    <source>
        <strain evidence="10 11">Sanger_03</strain>
    </source>
</reference>
<keyword evidence="4 8" id="KW-0418">Kinase</keyword>
<evidence type="ECO:0000256" key="5">
    <source>
        <dbReference type="ARBA" id="ARBA00022840"/>
    </source>
</evidence>
<dbReference type="EMBL" id="JAOQJU010000035">
    <property type="protein sequence ID" value="MCU6688074.1"/>
    <property type="molecule type" value="Genomic_DNA"/>
</dbReference>
<comment type="caution">
    <text evidence="10">The sequence shown here is derived from an EMBL/GenBank/DDBJ whole genome shotgun (WGS) entry which is preliminary data.</text>
</comment>